<gene>
    <name evidence="1" type="ORF">ANN_28032</name>
</gene>
<evidence type="ECO:0000313" key="2">
    <source>
        <dbReference type="Proteomes" id="UP001148838"/>
    </source>
</evidence>
<proteinExistence type="predicted"/>
<name>A0ABQ8RUS1_PERAM</name>
<sequence length="120" mass="13940">MKRIMLKKCEKNGKVYITFKMESTYRCHDPSKSCAPLMKCGMFMDHVKVPPNVTTLRSISDAKKSDLRNILSSRFGDNWKEVDSLKLYDFVINTNHITENENNENEECDFMHEEPGMGKV</sequence>
<keyword evidence="2" id="KW-1185">Reference proteome</keyword>
<reference evidence="1 2" key="1">
    <citation type="journal article" date="2022" name="Allergy">
        <title>Genome assembly and annotation of Periplaneta americana reveal a comprehensive cockroach allergen profile.</title>
        <authorList>
            <person name="Wang L."/>
            <person name="Xiong Q."/>
            <person name="Saelim N."/>
            <person name="Wang L."/>
            <person name="Nong W."/>
            <person name="Wan A.T."/>
            <person name="Shi M."/>
            <person name="Liu X."/>
            <person name="Cao Q."/>
            <person name="Hui J.H.L."/>
            <person name="Sookrung N."/>
            <person name="Leung T.F."/>
            <person name="Tungtrongchitr A."/>
            <person name="Tsui S.K.W."/>
        </authorList>
    </citation>
    <scope>NUCLEOTIDE SEQUENCE [LARGE SCALE GENOMIC DNA]</scope>
    <source>
        <strain evidence="1">PWHHKU_190912</strain>
    </source>
</reference>
<protein>
    <submittedName>
        <fullName evidence="1">Uncharacterized protein</fullName>
    </submittedName>
</protein>
<dbReference type="EMBL" id="JAJSOF020000043">
    <property type="protein sequence ID" value="KAJ4425417.1"/>
    <property type="molecule type" value="Genomic_DNA"/>
</dbReference>
<comment type="caution">
    <text evidence="1">The sequence shown here is derived from an EMBL/GenBank/DDBJ whole genome shotgun (WGS) entry which is preliminary data.</text>
</comment>
<dbReference type="Proteomes" id="UP001148838">
    <property type="component" value="Unassembled WGS sequence"/>
</dbReference>
<organism evidence="1 2">
    <name type="scientific">Periplaneta americana</name>
    <name type="common">American cockroach</name>
    <name type="synonym">Blatta americana</name>
    <dbReference type="NCBI Taxonomy" id="6978"/>
    <lineage>
        <taxon>Eukaryota</taxon>
        <taxon>Metazoa</taxon>
        <taxon>Ecdysozoa</taxon>
        <taxon>Arthropoda</taxon>
        <taxon>Hexapoda</taxon>
        <taxon>Insecta</taxon>
        <taxon>Pterygota</taxon>
        <taxon>Neoptera</taxon>
        <taxon>Polyneoptera</taxon>
        <taxon>Dictyoptera</taxon>
        <taxon>Blattodea</taxon>
        <taxon>Blattoidea</taxon>
        <taxon>Blattidae</taxon>
        <taxon>Blattinae</taxon>
        <taxon>Periplaneta</taxon>
    </lineage>
</organism>
<evidence type="ECO:0000313" key="1">
    <source>
        <dbReference type="EMBL" id="KAJ4425417.1"/>
    </source>
</evidence>
<accession>A0ABQ8RUS1</accession>